<dbReference type="EMBL" id="CP101527">
    <property type="protein sequence ID" value="UZW75081.1"/>
    <property type="molecule type" value="Genomic_DNA"/>
</dbReference>
<sequence>MPNKQTLAPHQNEATTIASWAKAVCAAIDARGVNSAELLMQADISPDTLAETEGRVPVSNMSRLWALAVNTTGDDAFGLSVPNYITPTTFHALGFSLMVSSSLRDAWLRTQRYYQIVSNALEIQIQHGEDESALCYVKIPGKEYAKEAIDAFVATMVKLSADITAGNAQPTKILLERTKPAQSDQFKASFSCDVYFESKRNEIYYKNEDLDRVLTTANRDIALKNDEVVQSYLARLLQQSFSKQVTEKIITLLAMGEPNQQLVANELNISSRQLQRKLKDESTSFRGLLEDVRKDLAKNYLAKPQQSIIEIAFQLGFQDPSNFTRAFKRWFGVSPTAFRRQQP</sequence>
<dbReference type="Pfam" id="PF12833">
    <property type="entry name" value="HTH_18"/>
    <property type="match status" value="1"/>
</dbReference>
<reference evidence="5" key="1">
    <citation type="submission" date="2022-07" db="EMBL/GenBank/DDBJ databases">
        <title>Alkalimarinus sp. nov., isolated from gut of a Alitta virens.</title>
        <authorList>
            <person name="Yang A.I."/>
            <person name="Shin N.-R."/>
        </authorList>
    </citation>
    <scope>NUCLEOTIDE SEQUENCE</scope>
    <source>
        <strain evidence="5">FA028</strain>
    </source>
</reference>
<evidence type="ECO:0000259" key="4">
    <source>
        <dbReference type="PROSITE" id="PS01124"/>
    </source>
</evidence>
<evidence type="ECO:0000256" key="2">
    <source>
        <dbReference type="ARBA" id="ARBA00023125"/>
    </source>
</evidence>
<keyword evidence="6" id="KW-1185">Reference proteome</keyword>
<dbReference type="KEGG" id="asem:NNL22_00300"/>
<protein>
    <submittedName>
        <fullName evidence="5">AraC family transcriptional regulator</fullName>
    </submittedName>
</protein>
<gene>
    <name evidence="5" type="ORF">NNL22_00300</name>
</gene>
<accession>A0A9E8KJI0</accession>
<evidence type="ECO:0000256" key="1">
    <source>
        <dbReference type="ARBA" id="ARBA00023015"/>
    </source>
</evidence>
<dbReference type="GO" id="GO:0005829">
    <property type="term" value="C:cytosol"/>
    <property type="evidence" value="ECO:0007669"/>
    <property type="project" value="TreeGrafter"/>
</dbReference>
<keyword evidence="2" id="KW-0238">DNA-binding</keyword>
<dbReference type="InterPro" id="IPR032687">
    <property type="entry name" value="AraC-type_N"/>
</dbReference>
<proteinExistence type="predicted"/>
<dbReference type="SUPFAM" id="SSF46689">
    <property type="entry name" value="Homeodomain-like"/>
    <property type="match status" value="1"/>
</dbReference>
<dbReference type="GO" id="GO:0000976">
    <property type="term" value="F:transcription cis-regulatory region binding"/>
    <property type="evidence" value="ECO:0007669"/>
    <property type="project" value="TreeGrafter"/>
</dbReference>
<dbReference type="Gene3D" id="1.10.10.60">
    <property type="entry name" value="Homeodomain-like"/>
    <property type="match status" value="1"/>
</dbReference>
<feature type="domain" description="HTH araC/xylS-type" evidence="4">
    <location>
        <begin position="243"/>
        <end position="341"/>
    </location>
</feature>
<dbReference type="PANTHER" id="PTHR47894">
    <property type="entry name" value="HTH-TYPE TRANSCRIPTIONAL REGULATOR GADX"/>
    <property type="match status" value="1"/>
</dbReference>
<dbReference type="PANTHER" id="PTHR47894:SF1">
    <property type="entry name" value="HTH-TYPE TRANSCRIPTIONAL REGULATOR VQSM"/>
    <property type="match status" value="1"/>
</dbReference>
<dbReference type="InterPro" id="IPR020449">
    <property type="entry name" value="Tscrpt_reg_AraC-type_HTH"/>
</dbReference>
<dbReference type="PROSITE" id="PS01124">
    <property type="entry name" value="HTH_ARAC_FAMILY_2"/>
    <property type="match status" value="1"/>
</dbReference>
<dbReference type="Proteomes" id="UP001164472">
    <property type="component" value="Chromosome"/>
</dbReference>
<dbReference type="RefSeq" id="WP_251813045.1">
    <property type="nucleotide sequence ID" value="NZ_CP101527.1"/>
</dbReference>
<dbReference type="GO" id="GO:0003700">
    <property type="term" value="F:DNA-binding transcription factor activity"/>
    <property type="evidence" value="ECO:0007669"/>
    <property type="project" value="InterPro"/>
</dbReference>
<dbReference type="InterPro" id="IPR009057">
    <property type="entry name" value="Homeodomain-like_sf"/>
</dbReference>
<organism evidence="5 6">
    <name type="scientific">Alkalimarinus sediminis</name>
    <dbReference type="NCBI Taxonomy" id="1632866"/>
    <lineage>
        <taxon>Bacteria</taxon>
        <taxon>Pseudomonadati</taxon>
        <taxon>Pseudomonadota</taxon>
        <taxon>Gammaproteobacteria</taxon>
        <taxon>Alteromonadales</taxon>
        <taxon>Alteromonadaceae</taxon>
        <taxon>Alkalimarinus</taxon>
    </lineage>
</organism>
<evidence type="ECO:0000313" key="5">
    <source>
        <dbReference type="EMBL" id="UZW75081.1"/>
    </source>
</evidence>
<dbReference type="InterPro" id="IPR018060">
    <property type="entry name" value="HTH_AraC"/>
</dbReference>
<dbReference type="AlphaFoldDB" id="A0A9E8KJI0"/>
<evidence type="ECO:0000313" key="6">
    <source>
        <dbReference type="Proteomes" id="UP001164472"/>
    </source>
</evidence>
<name>A0A9E8KJI0_9ALTE</name>
<dbReference type="SMART" id="SM00342">
    <property type="entry name" value="HTH_ARAC"/>
    <property type="match status" value="1"/>
</dbReference>
<keyword evidence="3" id="KW-0804">Transcription</keyword>
<keyword evidence="1" id="KW-0805">Transcription regulation</keyword>
<evidence type="ECO:0000256" key="3">
    <source>
        <dbReference type="ARBA" id="ARBA00023163"/>
    </source>
</evidence>
<dbReference type="Pfam" id="PF12625">
    <property type="entry name" value="Arabinose_bd"/>
    <property type="match status" value="1"/>
</dbReference>
<dbReference type="PRINTS" id="PR00032">
    <property type="entry name" value="HTHARAC"/>
</dbReference>